<evidence type="ECO:0000256" key="7">
    <source>
        <dbReference type="ARBA" id="ARBA00022989"/>
    </source>
</evidence>
<keyword evidence="6 9" id="KW-0812">Transmembrane</keyword>
<organism evidence="12 13">
    <name type="scientific">Sphingomonas ginkgonis</name>
    <dbReference type="NCBI Taxonomy" id="2315330"/>
    <lineage>
        <taxon>Bacteria</taxon>
        <taxon>Pseudomonadati</taxon>
        <taxon>Pseudomonadota</taxon>
        <taxon>Alphaproteobacteria</taxon>
        <taxon>Sphingomonadales</taxon>
        <taxon>Sphingomonadaceae</taxon>
        <taxon>Sphingomonas</taxon>
    </lineage>
</organism>
<keyword evidence="5 9" id="KW-0997">Cell inner membrane</keyword>
<dbReference type="Proteomes" id="UP000274661">
    <property type="component" value="Unassembled WGS sequence"/>
</dbReference>
<evidence type="ECO:0000256" key="1">
    <source>
        <dbReference type="ARBA" id="ARBA00004377"/>
    </source>
</evidence>
<evidence type="ECO:0000256" key="5">
    <source>
        <dbReference type="ARBA" id="ARBA00022519"/>
    </source>
</evidence>
<keyword evidence="13" id="KW-1185">Reference proteome</keyword>
<protein>
    <recommendedName>
        <fullName evidence="9">Membrane fusion protein (MFP) family protein</fullName>
    </recommendedName>
</protein>
<reference evidence="12 13" key="1">
    <citation type="submission" date="2018-12" db="EMBL/GenBank/DDBJ databases">
        <title>Sphingomonas sp. HMF7854 Genome sequencing and assembly.</title>
        <authorList>
            <person name="Cha I."/>
            <person name="Kang H."/>
            <person name="Kim H."/>
            <person name="Kang J."/>
            <person name="Joh K."/>
        </authorList>
    </citation>
    <scope>NUCLEOTIDE SEQUENCE [LARGE SCALE GENOMIC DNA]</scope>
    <source>
        <strain evidence="12 13">HMF7854</strain>
    </source>
</reference>
<dbReference type="InterPro" id="IPR058982">
    <property type="entry name" value="Beta-barrel_AprE"/>
</dbReference>
<evidence type="ECO:0000256" key="3">
    <source>
        <dbReference type="ARBA" id="ARBA00022448"/>
    </source>
</evidence>
<dbReference type="PANTHER" id="PTHR30386:SF17">
    <property type="entry name" value="ALKALINE PROTEASE SECRETION PROTEIN APRE"/>
    <property type="match status" value="1"/>
</dbReference>
<evidence type="ECO:0000256" key="6">
    <source>
        <dbReference type="ARBA" id="ARBA00022692"/>
    </source>
</evidence>
<evidence type="ECO:0000256" key="8">
    <source>
        <dbReference type="ARBA" id="ARBA00023136"/>
    </source>
</evidence>
<keyword evidence="7 9" id="KW-1133">Transmembrane helix</keyword>
<keyword evidence="3 9" id="KW-0813">Transport</keyword>
<accession>A0A3R9YPL8</accession>
<dbReference type="OrthoDB" id="9810980at2"/>
<dbReference type="InterPro" id="IPR050739">
    <property type="entry name" value="MFP"/>
</dbReference>
<dbReference type="Pfam" id="PF25994">
    <property type="entry name" value="HH_AprE"/>
    <property type="match status" value="1"/>
</dbReference>
<dbReference type="InterPro" id="IPR058781">
    <property type="entry name" value="HH_AprE-like"/>
</dbReference>
<dbReference type="GO" id="GO:0005886">
    <property type="term" value="C:plasma membrane"/>
    <property type="evidence" value="ECO:0007669"/>
    <property type="project" value="UniProtKB-SubCell"/>
</dbReference>
<keyword evidence="8 9" id="KW-0472">Membrane</keyword>
<feature type="transmembrane region" description="Helical" evidence="9">
    <location>
        <begin position="30"/>
        <end position="50"/>
    </location>
</feature>
<evidence type="ECO:0000256" key="4">
    <source>
        <dbReference type="ARBA" id="ARBA00022475"/>
    </source>
</evidence>
<dbReference type="NCBIfam" id="TIGR01843">
    <property type="entry name" value="type_I_hlyD"/>
    <property type="match status" value="1"/>
</dbReference>
<comment type="caution">
    <text evidence="12">The sequence shown here is derived from an EMBL/GenBank/DDBJ whole genome shotgun (WGS) entry which is preliminary data.</text>
</comment>
<evidence type="ECO:0000259" key="10">
    <source>
        <dbReference type="Pfam" id="PF25994"/>
    </source>
</evidence>
<gene>
    <name evidence="12" type="ORF">HMF7854_11810</name>
</gene>
<comment type="similarity">
    <text evidence="2 9">Belongs to the membrane fusion protein (MFP) (TC 8.A.1) family.</text>
</comment>
<evidence type="ECO:0000313" key="12">
    <source>
        <dbReference type="EMBL" id="RST32244.1"/>
    </source>
</evidence>
<evidence type="ECO:0000256" key="2">
    <source>
        <dbReference type="ARBA" id="ARBA00009477"/>
    </source>
</evidence>
<dbReference type="PANTHER" id="PTHR30386">
    <property type="entry name" value="MEMBRANE FUSION SUBUNIT OF EMRAB-TOLC MULTIDRUG EFFLUX PUMP"/>
    <property type="match status" value="1"/>
</dbReference>
<dbReference type="GO" id="GO:0015031">
    <property type="term" value="P:protein transport"/>
    <property type="evidence" value="ECO:0007669"/>
    <property type="project" value="InterPro"/>
</dbReference>
<dbReference type="PRINTS" id="PR01490">
    <property type="entry name" value="RTXTOXIND"/>
</dbReference>
<feature type="domain" description="AprE-like beta-barrel" evidence="11">
    <location>
        <begin position="336"/>
        <end position="427"/>
    </location>
</feature>
<sequence>MPTLSRRSPALLAAPDPVRAAEPGGDIRAGLIILLLFFVLFLGWAALAPLDAVAIAPGRLAVSGERQTVQHPTGGVVASIHVVEGSRVRQGQVLVQLAAAETRGEERARAGQAIALLAQRARLQAEQSGQNMIVPPPQFYGLSGDDRVDAEQALALQRTQLATRRSVLIAQQRVLGQQVAQAASQGSGYDQRAGSIRRQIKLLDDELNSLRKVAAEGFVSLNRVRALERAKADLEGQLAQSRATVASSSSLAGQSRLEILAAGTTYQDRVGAELRDVNNALADALPKWEAARDQLNRAAIRAPATGTVVGLTVFTPGGVIGAGQKLMDIVPDRAPLTVEARVAPGDADDISAGQRTFVRFFTLHERALPALEGRVTRVSADAFTDERNGESYYTANIEVPLSELRQIEQLRGRSALRAGMPVSVEIPLRKRTALRYAFEPLTDSLRRSFTEH</sequence>
<dbReference type="InterPro" id="IPR010129">
    <property type="entry name" value="T1SS_HlyD"/>
</dbReference>
<dbReference type="Pfam" id="PF26002">
    <property type="entry name" value="Beta-barrel_AprE"/>
    <property type="match status" value="1"/>
</dbReference>
<dbReference type="Gene3D" id="2.40.30.170">
    <property type="match status" value="1"/>
</dbReference>
<feature type="domain" description="AprE-like long alpha-helical hairpin" evidence="10">
    <location>
        <begin position="107"/>
        <end position="294"/>
    </location>
</feature>
<dbReference type="Gene3D" id="2.40.50.100">
    <property type="match status" value="1"/>
</dbReference>
<comment type="subcellular location">
    <subcellularLocation>
        <location evidence="1 9">Cell inner membrane</location>
        <topology evidence="1 9">Single-pass membrane protein</topology>
    </subcellularLocation>
</comment>
<proteinExistence type="inferred from homology"/>
<evidence type="ECO:0000259" key="11">
    <source>
        <dbReference type="Pfam" id="PF26002"/>
    </source>
</evidence>
<dbReference type="EMBL" id="RWJF01000001">
    <property type="protein sequence ID" value="RST32244.1"/>
    <property type="molecule type" value="Genomic_DNA"/>
</dbReference>
<evidence type="ECO:0000313" key="13">
    <source>
        <dbReference type="Proteomes" id="UP000274661"/>
    </source>
</evidence>
<evidence type="ECO:0000256" key="9">
    <source>
        <dbReference type="RuleBase" id="RU365093"/>
    </source>
</evidence>
<name>A0A3R9YPL8_9SPHN</name>
<dbReference type="AlphaFoldDB" id="A0A3R9YPL8"/>
<keyword evidence="4 9" id="KW-1003">Cell membrane</keyword>